<keyword evidence="8" id="KW-0720">Serine protease</keyword>
<keyword evidence="6" id="KW-0645">Protease</keyword>
<evidence type="ECO:0000256" key="7">
    <source>
        <dbReference type="ARBA" id="ARBA00022801"/>
    </source>
</evidence>
<dbReference type="PANTHER" id="PTHR36175:SF1">
    <property type="entry name" value="CYANOPHYCINASE"/>
    <property type="match status" value="1"/>
</dbReference>
<dbReference type="Proteomes" id="UP001208017">
    <property type="component" value="Unassembled WGS sequence"/>
</dbReference>
<gene>
    <name evidence="10" type="ORF">OS242_14690</name>
</gene>
<organism evidence="10 11">
    <name type="scientific">Tumebacillus lacus</name>
    <dbReference type="NCBI Taxonomy" id="2995335"/>
    <lineage>
        <taxon>Bacteria</taxon>
        <taxon>Bacillati</taxon>
        <taxon>Bacillota</taxon>
        <taxon>Bacilli</taxon>
        <taxon>Bacillales</taxon>
        <taxon>Alicyclobacillaceae</taxon>
        <taxon>Tumebacillus</taxon>
    </lineage>
</organism>
<keyword evidence="10" id="KW-0121">Carboxypeptidase</keyword>
<name>A0ABT3X5G0_9BACL</name>
<dbReference type="CDD" id="cd03145">
    <property type="entry name" value="GAT1_cyanophycinase"/>
    <property type="match status" value="1"/>
</dbReference>
<comment type="caution">
    <text evidence="10">The sequence shown here is derived from an EMBL/GenBank/DDBJ whole genome shotgun (WGS) entry which is preliminary data.</text>
</comment>
<dbReference type="GO" id="GO:0008241">
    <property type="term" value="F:peptidyl-dipeptidase activity"/>
    <property type="evidence" value="ECO:0007669"/>
    <property type="project" value="UniProtKB-EC"/>
</dbReference>
<sequence>MRTMCEQGHLLVIGGALRSDHVAVYRRFIDFAGGMERARIGIFPTASASLASSQRMMDDLVRYGVPPEHIYIADLTRTDLISQIERSTGFYFVGGDQLRITEALLTAEGRDTPVMAAIRRVYATGGVIAGSSAGAAMQSERMMSASGVPLDTLDGGLATQPYRRGVYVSPGLGLFKGGIIDQHFNTYDGRPARLARVLVETGVPLGFGVDENTAMAVCGEESFEVIGTGAVMILDASRATWEEGPLGVRVSGVEVTLLQEGDRYDLRTGEIRVHEQKTLIRQGEEYRKGNRVITDLTQTNAFHRGMTVGLIDNTAQTQIGWMLRQSGQQKQARQDTQDTKGQQGQPPRFGYKFTFSKTDSTAGYFGTVNGVDSYAAVRVRMDVEPLKVHDLLGLSW</sequence>
<evidence type="ECO:0000313" key="11">
    <source>
        <dbReference type="Proteomes" id="UP001208017"/>
    </source>
</evidence>
<dbReference type="Pfam" id="PF03575">
    <property type="entry name" value="Peptidase_S51"/>
    <property type="match status" value="1"/>
</dbReference>
<dbReference type="Gene3D" id="3.40.50.880">
    <property type="match status" value="1"/>
</dbReference>
<dbReference type="PANTHER" id="PTHR36175">
    <property type="entry name" value="CYANOPHYCINASE"/>
    <property type="match status" value="1"/>
</dbReference>
<dbReference type="InterPro" id="IPR005320">
    <property type="entry name" value="Peptidase_S51"/>
</dbReference>
<dbReference type="NCBIfam" id="TIGR02069">
    <property type="entry name" value="cyanophycinase"/>
    <property type="match status" value="1"/>
</dbReference>
<dbReference type="InterPro" id="IPR011811">
    <property type="entry name" value="Peptidase_S51_cyanophycinase"/>
</dbReference>
<comment type="catalytic activity">
    <reaction evidence="1">
        <text>[L-4-(L-arginin-2-N-yl)aspartate](n) + H2O = [L-4-(L-arginin-2-N-yl)aspartate](n-1) + L-4-(L-arginin-2-N-yl)aspartate</text>
        <dbReference type="Rhea" id="RHEA:12845"/>
        <dbReference type="Rhea" id="RHEA-COMP:13728"/>
        <dbReference type="Rhea" id="RHEA-COMP:13734"/>
        <dbReference type="ChEBI" id="CHEBI:15377"/>
        <dbReference type="ChEBI" id="CHEBI:137986"/>
        <dbReference type="ChEBI" id="CHEBI:137991"/>
        <dbReference type="EC" id="3.4.15.6"/>
    </reaction>
</comment>
<dbReference type="EMBL" id="JAPMLT010000009">
    <property type="protein sequence ID" value="MCX7571197.1"/>
    <property type="molecule type" value="Genomic_DNA"/>
</dbReference>
<evidence type="ECO:0000313" key="10">
    <source>
        <dbReference type="EMBL" id="MCX7571197.1"/>
    </source>
</evidence>
<protein>
    <recommendedName>
        <fullName evidence="5">Cyanophycinase</fullName>
        <ecNumber evidence="4">3.4.15.6</ecNumber>
    </recommendedName>
</protein>
<dbReference type="SUPFAM" id="SSF52317">
    <property type="entry name" value="Class I glutamine amidotransferase-like"/>
    <property type="match status" value="1"/>
</dbReference>
<dbReference type="RefSeq" id="WP_267152443.1">
    <property type="nucleotide sequence ID" value="NZ_JAPMLT010000009.1"/>
</dbReference>
<keyword evidence="11" id="KW-1185">Reference proteome</keyword>
<reference evidence="10 11" key="1">
    <citation type="submission" date="2022-11" db="EMBL/GenBank/DDBJ databases">
        <title>Study of microbial diversity in lake waters.</title>
        <authorList>
            <person name="Zhang J."/>
        </authorList>
    </citation>
    <scope>NUCLEOTIDE SEQUENCE [LARGE SCALE GENOMIC DNA]</scope>
    <source>
        <strain evidence="10 11">DT12</strain>
    </source>
</reference>
<keyword evidence="7 10" id="KW-0378">Hydrolase</keyword>
<evidence type="ECO:0000256" key="4">
    <source>
        <dbReference type="ARBA" id="ARBA00013115"/>
    </source>
</evidence>
<evidence type="ECO:0000256" key="8">
    <source>
        <dbReference type="ARBA" id="ARBA00022825"/>
    </source>
</evidence>
<evidence type="ECO:0000256" key="6">
    <source>
        <dbReference type="ARBA" id="ARBA00022670"/>
    </source>
</evidence>
<feature type="region of interest" description="Disordered" evidence="9">
    <location>
        <begin position="325"/>
        <end position="349"/>
    </location>
</feature>
<proteinExistence type="inferred from homology"/>
<evidence type="ECO:0000256" key="9">
    <source>
        <dbReference type="SAM" id="MobiDB-lite"/>
    </source>
</evidence>
<evidence type="ECO:0000256" key="3">
    <source>
        <dbReference type="ARBA" id="ARBA00006534"/>
    </source>
</evidence>
<dbReference type="EC" id="3.4.15.6" evidence="4"/>
<dbReference type="GO" id="GO:0004180">
    <property type="term" value="F:carboxypeptidase activity"/>
    <property type="evidence" value="ECO:0007669"/>
    <property type="project" value="UniProtKB-KW"/>
</dbReference>
<evidence type="ECO:0000256" key="2">
    <source>
        <dbReference type="ARBA" id="ARBA00002039"/>
    </source>
</evidence>
<accession>A0ABT3X5G0</accession>
<evidence type="ECO:0000256" key="1">
    <source>
        <dbReference type="ARBA" id="ARBA00001092"/>
    </source>
</evidence>
<comment type="similarity">
    <text evidence="3">Belongs to the peptidase S51 family.</text>
</comment>
<evidence type="ECO:0000256" key="5">
    <source>
        <dbReference type="ARBA" id="ARBA00015719"/>
    </source>
</evidence>
<comment type="function">
    <text evidence="2">Exopeptidase that catalyzes the hydrolytic cleavage of multi-L-arginyl-poly-L-aspartic acid (cyanophycin; a water-insoluble reserve polymer) into aspartate-arginine dipeptides.</text>
</comment>
<dbReference type="InterPro" id="IPR029062">
    <property type="entry name" value="Class_I_gatase-like"/>
</dbReference>